<dbReference type="VEuPathDB" id="VectorBase:BGLB034284"/>
<dbReference type="PRINTS" id="PR00661">
    <property type="entry name" value="ERMFAMILY"/>
</dbReference>
<dbReference type="InterPro" id="IPR029071">
    <property type="entry name" value="Ubiquitin-like_domsf"/>
</dbReference>
<dbReference type="Gene3D" id="1.20.80.10">
    <property type="match status" value="1"/>
</dbReference>
<dbReference type="STRING" id="6526.A0A2C9LRT4"/>
<dbReference type="CDD" id="cd17102">
    <property type="entry name" value="FERM_F1_FRMD3"/>
    <property type="match status" value="1"/>
</dbReference>
<evidence type="ECO:0000256" key="1">
    <source>
        <dbReference type="SAM" id="MobiDB-lite"/>
    </source>
</evidence>
<keyword evidence="2" id="KW-1133">Transmembrane helix</keyword>
<dbReference type="Proteomes" id="UP000076420">
    <property type="component" value="Unassembled WGS sequence"/>
</dbReference>
<dbReference type="InterPro" id="IPR035963">
    <property type="entry name" value="FERM_2"/>
</dbReference>
<evidence type="ECO:0000313" key="5">
    <source>
        <dbReference type="Proteomes" id="UP000076420"/>
    </source>
</evidence>
<dbReference type="AlphaFoldDB" id="A0A2C9LRT4"/>
<dbReference type="InterPro" id="IPR000798">
    <property type="entry name" value="Ez/rad/moesin-like"/>
</dbReference>
<dbReference type="SMART" id="SM01196">
    <property type="entry name" value="FERM_C"/>
    <property type="match status" value="1"/>
</dbReference>
<dbReference type="InterPro" id="IPR019749">
    <property type="entry name" value="Band_41_domain"/>
</dbReference>
<dbReference type="PROSITE" id="PS50057">
    <property type="entry name" value="FERM_3"/>
    <property type="match status" value="1"/>
</dbReference>
<dbReference type="InterPro" id="IPR000299">
    <property type="entry name" value="FERM_domain"/>
</dbReference>
<organism evidence="4 5">
    <name type="scientific">Biomphalaria glabrata</name>
    <name type="common">Bloodfluke planorb</name>
    <name type="synonym">Freshwater snail</name>
    <dbReference type="NCBI Taxonomy" id="6526"/>
    <lineage>
        <taxon>Eukaryota</taxon>
        <taxon>Metazoa</taxon>
        <taxon>Spiralia</taxon>
        <taxon>Lophotrochozoa</taxon>
        <taxon>Mollusca</taxon>
        <taxon>Gastropoda</taxon>
        <taxon>Heterobranchia</taxon>
        <taxon>Euthyneura</taxon>
        <taxon>Panpulmonata</taxon>
        <taxon>Hygrophila</taxon>
        <taxon>Lymnaeoidea</taxon>
        <taxon>Planorbidae</taxon>
        <taxon>Biomphalaria</taxon>
    </lineage>
</organism>
<dbReference type="InterPro" id="IPR018979">
    <property type="entry name" value="FERM_N"/>
</dbReference>
<evidence type="ECO:0000313" key="4">
    <source>
        <dbReference type="EnsemblMetazoa" id="BGLB034284-PE"/>
    </source>
</evidence>
<keyword evidence="2" id="KW-0812">Transmembrane</keyword>
<dbReference type="OrthoDB" id="6266673at2759"/>
<dbReference type="InterPro" id="IPR019747">
    <property type="entry name" value="FERM_CS"/>
</dbReference>
<feature type="transmembrane region" description="Helical" evidence="2">
    <location>
        <begin position="571"/>
        <end position="595"/>
    </location>
</feature>
<dbReference type="SUPFAM" id="SSF54236">
    <property type="entry name" value="Ubiquitin-like"/>
    <property type="match status" value="1"/>
</dbReference>
<evidence type="ECO:0000259" key="3">
    <source>
        <dbReference type="PROSITE" id="PS50057"/>
    </source>
</evidence>
<dbReference type="Pfam" id="PF09379">
    <property type="entry name" value="FERM_N"/>
    <property type="match status" value="1"/>
</dbReference>
<dbReference type="Pfam" id="PF09380">
    <property type="entry name" value="FERM_C"/>
    <property type="match status" value="1"/>
</dbReference>
<dbReference type="InterPro" id="IPR014847">
    <property type="entry name" value="FA"/>
</dbReference>
<feature type="domain" description="FERM" evidence="3">
    <location>
        <begin position="16"/>
        <end position="323"/>
    </location>
</feature>
<proteinExistence type="predicted"/>
<dbReference type="Gene3D" id="2.30.29.30">
    <property type="entry name" value="Pleckstrin-homology domain (PH domain)/Phosphotyrosine-binding domain (PTB)"/>
    <property type="match status" value="1"/>
</dbReference>
<dbReference type="SMART" id="SM01195">
    <property type="entry name" value="FA"/>
    <property type="match status" value="1"/>
</dbReference>
<dbReference type="PANTHER" id="PTHR23280">
    <property type="entry name" value="4.1 G PROTEIN"/>
    <property type="match status" value="1"/>
</dbReference>
<gene>
    <name evidence="4" type="primary">106073548</name>
</gene>
<dbReference type="Gene3D" id="3.10.20.90">
    <property type="entry name" value="Phosphatidylinositol 3-kinase Catalytic Subunit, Chain A, domain 1"/>
    <property type="match status" value="1"/>
</dbReference>
<reference evidence="4" key="1">
    <citation type="submission" date="2020-05" db="UniProtKB">
        <authorList>
            <consortium name="EnsemblMetazoa"/>
        </authorList>
    </citation>
    <scope>IDENTIFICATION</scope>
    <source>
        <strain evidence="4">BB02</strain>
    </source>
</reference>
<accession>A0A2C9LRT4</accession>
<dbReference type="SMART" id="SM00295">
    <property type="entry name" value="B41"/>
    <property type="match status" value="1"/>
</dbReference>
<protein>
    <recommendedName>
        <fullName evidence="3">FERM domain-containing protein</fullName>
    </recommendedName>
</protein>
<dbReference type="GO" id="GO:0005856">
    <property type="term" value="C:cytoskeleton"/>
    <property type="evidence" value="ECO:0007669"/>
    <property type="project" value="TreeGrafter"/>
</dbReference>
<dbReference type="PANTHER" id="PTHR23280:SF32">
    <property type="entry name" value="FI22325P1"/>
    <property type="match status" value="1"/>
</dbReference>
<dbReference type="InterPro" id="IPR019748">
    <property type="entry name" value="FERM_central"/>
</dbReference>
<dbReference type="Pfam" id="PF08736">
    <property type="entry name" value="FA"/>
    <property type="match status" value="1"/>
</dbReference>
<dbReference type="SUPFAM" id="SSF50729">
    <property type="entry name" value="PH domain-like"/>
    <property type="match status" value="1"/>
</dbReference>
<dbReference type="GO" id="GO:0031032">
    <property type="term" value="P:actomyosin structure organization"/>
    <property type="evidence" value="ECO:0007669"/>
    <property type="project" value="TreeGrafter"/>
</dbReference>
<keyword evidence="2" id="KW-0472">Membrane</keyword>
<dbReference type="FunFam" id="1.20.80.10:FF:000006">
    <property type="entry name" value="FERM domain-containing protein 5 isoform X1"/>
    <property type="match status" value="1"/>
</dbReference>
<dbReference type="PROSITE" id="PS00660">
    <property type="entry name" value="FERM_1"/>
    <property type="match status" value="1"/>
</dbReference>
<feature type="transmembrane region" description="Helical" evidence="2">
    <location>
        <begin position="639"/>
        <end position="661"/>
    </location>
</feature>
<dbReference type="PRINTS" id="PR00935">
    <property type="entry name" value="BAND41"/>
</dbReference>
<dbReference type="InterPro" id="IPR014352">
    <property type="entry name" value="FERM/acyl-CoA-bd_prot_sf"/>
</dbReference>
<dbReference type="KEGG" id="bgt:106073548"/>
<evidence type="ECO:0000256" key="2">
    <source>
        <dbReference type="SAM" id="Phobius"/>
    </source>
</evidence>
<feature type="region of interest" description="Disordered" evidence="1">
    <location>
        <begin position="356"/>
        <end position="386"/>
    </location>
</feature>
<dbReference type="SUPFAM" id="SSF47031">
    <property type="entry name" value="Second domain of FERM"/>
    <property type="match status" value="1"/>
</dbReference>
<dbReference type="VEuPathDB" id="VectorBase:BGLAX_031554"/>
<dbReference type="InterPro" id="IPR011993">
    <property type="entry name" value="PH-like_dom_sf"/>
</dbReference>
<sequence length="695" mass="79769">MSVFRKRSKSDAQTEYTCNIRFLDDTETIQLTFKKDTLGQWLFDRVCEKLNLVEKDYFGLRYVDTENQRHWLDPLKSVYRQLKGLNKMVLCFRVKFYPEDPMKLHEEITRYYLFLQLRRDLHHGRLLCPHDESIQLAAYIIQSEVGDYDPQDHLPGYVSEFKMLPKQTPKHEEKIMEAHKALAGEVPADCEANFLRKAASMDTYGVDPHQVKDQRGDPLYLGVTHLGIMTFRGSRRTQLFKWNQIRRIAYEGKMFIIIYSGSEEEDAGSSKKDLNIAAVTLCFRDVKRKKKHQTVGYKCLTAPAAKYLWRCAVEQQLFFTLSSSATAPKIRSGGSLFSRGSKFRFSGRCQNEAYEASENIHRSEPPFARTSSLPNFGKRNHGNEKNNTLIRDSRTTESFREDRRKYNVYLAPGKNKEEAAIDVPSSIVLGESPAITPTKEEVIEAGPQVKAPLASVEAFEEKIQKTVSAPVTAAQPPPAYKENGQVVKERPAVLETSIDETLPYEPNNTLEDSDEDRLVDKPNLDEQIKQLEEEIINPSFQKDLNLSPPEAVQPVAKETPKKEPVKTSSGVCVKAVMISVVIMLLLSMALFYVVFFSPIKHPIISKMRHSLAFLEPVKDLLIHKTNQVVGYFKNKLSFFFWWINILIYFLLSSFLPARLLVRSGQLQPSICCDFSFEFFYTYFIQICKDLSSYSH</sequence>
<dbReference type="EnsemblMetazoa" id="BGLB034284-RE">
    <property type="protein sequence ID" value="BGLB034284-PE"/>
    <property type="gene ID" value="BGLB034284"/>
</dbReference>
<dbReference type="GO" id="GO:0008092">
    <property type="term" value="F:cytoskeletal protein binding"/>
    <property type="evidence" value="ECO:0007669"/>
    <property type="project" value="InterPro"/>
</dbReference>
<dbReference type="FunFam" id="3.10.20.90:FF:000002">
    <property type="entry name" value="Erythrocyte protein band 4.1-like 3"/>
    <property type="match status" value="1"/>
</dbReference>
<name>A0A2C9LRT4_BIOGL</name>
<dbReference type="CDD" id="cd14473">
    <property type="entry name" value="FERM_B-lobe"/>
    <property type="match status" value="1"/>
</dbReference>
<dbReference type="Pfam" id="PF00373">
    <property type="entry name" value="FERM_M"/>
    <property type="match status" value="1"/>
</dbReference>
<dbReference type="InterPro" id="IPR018980">
    <property type="entry name" value="FERM_PH-like_C"/>
</dbReference>